<feature type="transmembrane region" description="Helical" evidence="11">
    <location>
        <begin position="412"/>
        <end position="434"/>
    </location>
</feature>
<organism evidence="12 13">
    <name type="scientific">Gossypium australe</name>
    <dbReference type="NCBI Taxonomy" id="47621"/>
    <lineage>
        <taxon>Eukaryota</taxon>
        <taxon>Viridiplantae</taxon>
        <taxon>Streptophyta</taxon>
        <taxon>Embryophyta</taxon>
        <taxon>Tracheophyta</taxon>
        <taxon>Spermatophyta</taxon>
        <taxon>Magnoliopsida</taxon>
        <taxon>eudicotyledons</taxon>
        <taxon>Gunneridae</taxon>
        <taxon>Pentapetalae</taxon>
        <taxon>rosids</taxon>
        <taxon>malvids</taxon>
        <taxon>Malvales</taxon>
        <taxon>Malvaceae</taxon>
        <taxon>Malvoideae</taxon>
        <taxon>Gossypium</taxon>
    </lineage>
</organism>
<dbReference type="PANTHER" id="PTHR10791:SF165">
    <property type="entry name" value="BIDIRECTIONAL SUGAR TRANSPORTER SWEET10"/>
    <property type="match status" value="1"/>
</dbReference>
<feature type="transmembrane region" description="Helical" evidence="11">
    <location>
        <begin position="440"/>
        <end position="461"/>
    </location>
</feature>
<sequence length="530" mass="60063">MAYHHPWIFISGILGNILSFMVYLAPLPTFVRVYKKKSTEGFESLPYVVALVSAVLWIYYATLKPNAFLLMTINSIGCVVETIYIIVFIVYAPKQARLLLVFNMGALVLVLITHFFSKGRSRIHVIGWSCVMTSAAVFAAPLSIMRSVIHTKSVEFMPFTLSFFLTCSAILWLVYGLLLKDFYISLPNIVGVVLGTIQMLLYVVYKKFNNNFAKDHERKQPLPIVNGKNMNHIKASNIDSSSPQVSGDIEVGRDETLYGPQLEHSNVVSFMVSLSPLPTFYQIYKKKTSEGFQSLPYVVSLFSAMLWIYYALLKKDAMLLITINTFCCFIQSFYIVTYFYYGRKKEKLETVKLILLFNVFGFGLVFFSTYFLNNPMTRLHILGYICMGFSLSVFAAPLAIVRKVIKTKSVEFMPFTLSVFLTLGAVMWFFYGLLLKDMNIAVPNVLGFIFGILQMILYAIYKNHPKKMVVEDPKLQLSDQHIVDVIKLESVVSSDVNTTVPQPYENRGGERGGVEAQNTKEKTSDASQKV</sequence>
<dbReference type="FunFam" id="1.20.1280.290:FF:000001">
    <property type="entry name" value="Bidirectional sugar transporter SWEET"/>
    <property type="match status" value="2"/>
</dbReference>
<dbReference type="GO" id="GO:0005886">
    <property type="term" value="C:plasma membrane"/>
    <property type="evidence" value="ECO:0007669"/>
    <property type="project" value="UniProtKB-SubCell"/>
</dbReference>
<feature type="transmembrane region" description="Helical" evidence="11">
    <location>
        <begin position="353"/>
        <end position="373"/>
    </location>
</feature>
<feature type="transmembrane region" description="Helical" evidence="11">
    <location>
        <begin position="6"/>
        <end position="25"/>
    </location>
</feature>
<comment type="caution">
    <text evidence="12">The sequence shown here is derived from an EMBL/GenBank/DDBJ whole genome shotgun (WGS) entry which is preliminary data.</text>
</comment>
<dbReference type="OrthoDB" id="409725at2759"/>
<proteinExistence type="inferred from homology"/>
<dbReference type="Gene3D" id="1.20.1280.290">
    <property type="match status" value="4"/>
</dbReference>
<keyword evidence="7" id="KW-0677">Repeat</keyword>
<keyword evidence="4" id="KW-1003">Cell membrane</keyword>
<comment type="subcellular location">
    <subcellularLocation>
        <location evidence="1">Cell membrane</location>
        <topology evidence="1">Multi-pass membrane protein</topology>
    </subcellularLocation>
</comment>
<evidence type="ECO:0000256" key="8">
    <source>
        <dbReference type="ARBA" id="ARBA00022989"/>
    </source>
</evidence>
<feature type="transmembrane region" description="Helical" evidence="11">
    <location>
        <begin position="98"/>
        <end position="117"/>
    </location>
</feature>
<feature type="transmembrane region" description="Helical" evidence="11">
    <location>
        <begin position="45"/>
        <end position="62"/>
    </location>
</feature>
<dbReference type="GO" id="GO:0051119">
    <property type="term" value="F:sugar transmembrane transporter activity"/>
    <property type="evidence" value="ECO:0007669"/>
    <property type="project" value="InterPro"/>
</dbReference>
<evidence type="ECO:0000313" key="13">
    <source>
        <dbReference type="Proteomes" id="UP000325315"/>
    </source>
</evidence>
<gene>
    <name evidence="12" type="ORF">EPI10_012849</name>
</gene>
<feature type="transmembrane region" description="Helical" evidence="11">
    <location>
        <begin position="379"/>
        <end position="400"/>
    </location>
</feature>
<feature type="transmembrane region" description="Helical" evidence="11">
    <location>
        <begin position="68"/>
        <end position="91"/>
    </location>
</feature>
<evidence type="ECO:0000256" key="7">
    <source>
        <dbReference type="ARBA" id="ARBA00022737"/>
    </source>
</evidence>
<dbReference type="AlphaFoldDB" id="A0A5B6UJ85"/>
<dbReference type="Proteomes" id="UP000325315">
    <property type="component" value="Unassembled WGS sequence"/>
</dbReference>
<dbReference type="EMBL" id="SMMG02000010">
    <property type="protein sequence ID" value="KAA3458210.1"/>
    <property type="molecule type" value="Genomic_DNA"/>
</dbReference>
<comment type="similarity">
    <text evidence="2">Belongs to the SWEET sugar transporter family.</text>
</comment>
<dbReference type="FunFam" id="1.20.1280.290:FF:000003">
    <property type="entry name" value="Bidirectional sugar transporter SWEET"/>
    <property type="match status" value="2"/>
</dbReference>
<name>A0A5B6UJ85_9ROSI</name>
<evidence type="ECO:0000256" key="11">
    <source>
        <dbReference type="SAM" id="Phobius"/>
    </source>
</evidence>
<feature type="transmembrane region" description="Helical" evidence="11">
    <location>
        <begin position="184"/>
        <end position="205"/>
    </location>
</feature>
<protein>
    <submittedName>
        <fullName evidence="12">Bidirectional sugar transporter SWEET10-like</fullName>
    </submittedName>
</protein>
<evidence type="ECO:0000256" key="4">
    <source>
        <dbReference type="ARBA" id="ARBA00022475"/>
    </source>
</evidence>
<dbReference type="Pfam" id="PF03083">
    <property type="entry name" value="MtN3_slv"/>
    <property type="match status" value="4"/>
</dbReference>
<keyword evidence="5 12" id="KW-0762">Sugar transport</keyword>
<accession>A0A5B6UJ85</accession>
<evidence type="ECO:0000313" key="12">
    <source>
        <dbReference type="EMBL" id="KAA3458210.1"/>
    </source>
</evidence>
<keyword evidence="6 11" id="KW-0812">Transmembrane</keyword>
<dbReference type="InterPro" id="IPR047664">
    <property type="entry name" value="SWEET"/>
</dbReference>
<evidence type="ECO:0000256" key="6">
    <source>
        <dbReference type="ARBA" id="ARBA00022692"/>
    </source>
</evidence>
<keyword evidence="9 11" id="KW-0472">Membrane</keyword>
<evidence type="ECO:0000256" key="5">
    <source>
        <dbReference type="ARBA" id="ARBA00022597"/>
    </source>
</evidence>
<evidence type="ECO:0000256" key="10">
    <source>
        <dbReference type="SAM" id="MobiDB-lite"/>
    </source>
</evidence>
<feature type="transmembrane region" description="Helical" evidence="11">
    <location>
        <begin position="156"/>
        <end position="178"/>
    </location>
</feature>
<evidence type="ECO:0000256" key="9">
    <source>
        <dbReference type="ARBA" id="ARBA00023136"/>
    </source>
</evidence>
<feature type="region of interest" description="Disordered" evidence="10">
    <location>
        <begin position="498"/>
        <end position="530"/>
    </location>
</feature>
<evidence type="ECO:0000256" key="3">
    <source>
        <dbReference type="ARBA" id="ARBA00022448"/>
    </source>
</evidence>
<keyword evidence="13" id="KW-1185">Reference proteome</keyword>
<evidence type="ECO:0000256" key="1">
    <source>
        <dbReference type="ARBA" id="ARBA00004651"/>
    </source>
</evidence>
<dbReference type="InterPro" id="IPR004316">
    <property type="entry name" value="SWEET_rpt"/>
</dbReference>
<keyword evidence="8 11" id="KW-1133">Transmembrane helix</keyword>
<evidence type="ECO:0000256" key="2">
    <source>
        <dbReference type="ARBA" id="ARBA00007809"/>
    </source>
</evidence>
<feature type="transmembrane region" description="Helical" evidence="11">
    <location>
        <begin position="294"/>
        <end position="312"/>
    </location>
</feature>
<dbReference type="GO" id="GO:0008515">
    <property type="term" value="F:sucrose transmembrane transporter activity"/>
    <property type="evidence" value="ECO:0007669"/>
    <property type="project" value="UniProtKB-ARBA"/>
</dbReference>
<feature type="transmembrane region" description="Helical" evidence="11">
    <location>
        <begin position="318"/>
        <end position="341"/>
    </location>
</feature>
<keyword evidence="3" id="KW-0813">Transport</keyword>
<dbReference type="PANTHER" id="PTHR10791">
    <property type="entry name" value="RAG1-ACTIVATING PROTEIN 1"/>
    <property type="match status" value="1"/>
</dbReference>
<feature type="compositionally biased region" description="Basic and acidic residues" evidence="10">
    <location>
        <begin position="507"/>
        <end position="524"/>
    </location>
</feature>
<reference evidence="13" key="1">
    <citation type="journal article" date="2019" name="Plant Biotechnol. J.">
        <title>Genome sequencing of the Australian wild diploid species Gossypium australe highlights disease resistance and delayed gland morphogenesis.</title>
        <authorList>
            <person name="Cai Y."/>
            <person name="Cai X."/>
            <person name="Wang Q."/>
            <person name="Wang P."/>
            <person name="Zhang Y."/>
            <person name="Cai C."/>
            <person name="Xu Y."/>
            <person name="Wang K."/>
            <person name="Zhou Z."/>
            <person name="Wang C."/>
            <person name="Geng S."/>
            <person name="Li B."/>
            <person name="Dong Q."/>
            <person name="Hou Y."/>
            <person name="Wang H."/>
            <person name="Ai P."/>
            <person name="Liu Z."/>
            <person name="Yi F."/>
            <person name="Sun M."/>
            <person name="An G."/>
            <person name="Cheng J."/>
            <person name="Zhang Y."/>
            <person name="Shi Q."/>
            <person name="Xie Y."/>
            <person name="Shi X."/>
            <person name="Chang Y."/>
            <person name="Huang F."/>
            <person name="Chen Y."/>
            <person name="Hong S."/>
            <person name="Mi L."/>
            <person name="Sun Q."/>
            <person name="Zhang L."/>
            <person name="Zhou B."/>
            <person name="Peng R."/>
            <person name="Zhang X."/>
            <person name="Liu F."/>
        </authorList>
    </citation>
    <scope>NUCLEOTIDE SEQUENCE [LARGE SCALE GENOMIC DNA]</scope>
    <source>
        <strain evidence="13">cv. PA1801</strain>
    </source>
</reference>
<feature type="transmembrane region" description="Helical" evidence="11">
    <location>
        <begin position="123"/>
        <end position="144"/>
    </location>
</feature>